<feature type="compositionally biased region" description="Polar residues" evidence="11">
    <location>
        <begin position="195"/>
        <end position="209"/>
    </location>
</feature>
<feature type="compositionally biased region" description="Acidic residues" evidence="11">
    <location>
        <begin position="81"/>
        <end position="96"/>
    </location>
</feature>
<organism evidence="12 15">
    <name type="scientific">Cannabis sativa</name>
    <name type="common">Hemp</name>
    <name type="synonym">Marijuana</name>
    <dbReference type="NCBI Taxonomy" id="3483"/>
    <lineage>
        <taxon>Eukaryota</taxon>
        <taxon>Viridiplantae</taxon>
        <taxon>Streptophyta</taxon>
        <taxon>Embryophyta</taxon>
        <taxon>Tracheophyta</taxon>
        <taxon>Spermatophyta</taxon>
        <taxon>Magnoliopsida</taxon>
        <taxon>eudicotyledons</taxon>
        <taxon>Gunneridae</taxon>
        <taxon>Pentapetalae</taxon>
        <taxon>rosids</taxon>
        <taxon>fabids</taxon>
        <taxon>Rosales</taxon>
        <taxon>Cannabaceae</taxon>
        <taxon>Cannabis</taxon>
    </lineage>
</organism>
<keyword evidence="4" id="KW-0963">Cytoplasm</keyword>
<dbReference type="PANTHER" id="PTHR13445:SF3">
    <property type="entry name" value="U5 SMALL NUCLEAR RIBONUCLEOPROTEIN TSSC4"/>
    <property type="match status" value="1"/>
</dbReference>
<reference evidence="14 15" key="1">
    <citation type="journal article" date="2020" name="bioRxiv">
        <title>Sequence and annotation of 42 cannabis genomes reveals extensive copy number variation in cannabinoid synthesis and pathogen resistance genes.</title>
        <authorList>
            <person name="Mckernan K.J."/>
            <person name="Helbert Y."/>
            <person name="Kane L.T."/>
            <person name="Ebling H."/>
            <person name="Zhang L."/>
            <person name="Liu B."/>
            <person name="Eaton Z."/>
            <person name="Mclaughlin S."/>
            <person name="Kingan S."/>
            <person name="Baybayan P."/>
            <person name="Concepcion G."/>
            <person name="Jordan M."/>
            <person name="Riva A."/>
            <person name="Barbazuk W."/>
            <person name="Harkins T."/>
        </authorList>
    </citation>
    <scope>NUCLEOTIDE SEQUENCE [LARGE SCALE GENOMIC DNA]</scope>
    <source>
        <strain evidence="14 15">cv. Jamaican Lion 4</strain>
        <strain evidence="12">Father</strain>
        <strain evidence="13">Mother</strain>
        <tissue evidence="12">Leaf</tissue>
    </source>
</reference>
<evidence type="ECO:0000256" key="3">
    <source>
        <dbReference type="ARBA" id="ARBA00010362"/>
    </source>
</evidence>
<feature type="compositionally biased region" description="Basic and acidic residues" evidence="11">
    <location>
        <begin position="54"/>
        <end position="66"/>
    </location>
</feature>
<evidence type="ECO:0000256" key="7">
    <source>
        <dbReference type="ARBA" id="ARBA00023187"/>
    </source>
</evidence>
<evidence type="ECO:0000256" key="5">
    <source>
        <dbReference type="ARBA" id="ARBA00022664"/>
    </source>
</evidence>
<feature type="region of interest" description="Disordered" evidence="11">
    <location>
        <begin position="364"/>
        <end position="406"/>
    </location>
</feature>
<protein>
    <recommendedName>
        <fullName evidence="9">U5 small nuclear ribonucleoprotein TSSC4</fullName>
    </recommendedName>
</protein>
<gene>
    <name evidence="13" type="ORF">F8388_010219</name>
    <name evidence="12" type="ORF">G4B88_029710</name>
</gene>
<dbReference type="GO" id="GO:0005681">
    <property type="term" value="C:spliceosomal complex"/>
    <property type="evidence" value="ECO:0007669"/>
    <property type="project" value="UniProtKB-KW"/>
</dbReference>
<keyword evidence="6" id="KW-0747">Spliceosome</keyword>
<dbReference type="PANTHER" id="PTHR13445">
    <property type="entry name" value="TUMOR SUPPRESSING SUBTRANSFERABLE CANDIDATE 4 TSSC4"/>
    <property type="match status" value="1"/>
</dbReference>
<evidence type="ECO:0000256" key="6">
    <source>
        <dbReference type="ARBA" id="ARBA00022728"/>
    </source>
</evidence>
<dbReference type="Proteomes" id="UP000583929">
    <property type="component" value="Unassembled WGS sequence"/>
</dbReference>
<dbReference type="Proteomes" id="UP000525078">
    <property type="component" value="Unassembled WGS sequence"/>
</dbReference>
<feature type="region of interest" description="Disordered" evidence="11">
    <location>
        <begin position="134"/>
        <end position="158"/>
    </location>
</feature>
<evidence type="ECO:0000313" key="13">
    <source>
        <dbReference type="EMBL" id="KAF4385663.1"/>
    </source>
</evidence>
<keyword evidence="5" id="KW-0507">mRNA processing</keyword>
<evidence type="ECO:0000256" key="10">
    <source>
        <dbReference type="ARBA" id="ARBA00045970"/>
    </source>
</evidence>
<dbReference type="GO" id="GO:0008380">
    <property type="term" value="P:RNA splicing"/>
    <property type="evidence" value="ECO:0007669"/>
    <property type="project" value="UniProtKB-KW"/>
</dbReference>
<comment type="caution">
    <text evidence="12">The sequence shown here is derived from an EMBL/GenBank/DDBJ whole genome shotgun (WGS) entry which is preliminary data.</text>
</comment>
<comment type="function">
    <text evidence="10">Protein associated with the U5 snRNP, during its maturation and its post-splicing recycling and which is required for spliceosomal tri-snRNP complex assembly in the nucleus. Has a molecular sequestering activity and transiently hinders SNRNP200 binding sites for constitutive splicing factors that intervene later during the assembly of the spliceosome and splicing. Together with its molecular sequestering activity, may also function as a molecular adapter and placeholder, coordinating the assembly of the U5 snRNP and its association with the U4/U6 di-snRNP.</text>
</comment>
<feature type="region of interest" description="Disordered" evidence="11">
    <location>
        <begin position="195"/>
        <end position="254"/>
    </location>
</feature>
<dbReference type="GO" id="GO:0006397">
    <property type="term" value="P:mRNA processing"/>
    <property type="evidence" value="ECO:0007669"/>
    <property type="project" value="UniProtKB-KW"/>
</dbReference>
<feature type="compositionally biased region" description="Basic and acidic residues" evidence="11">
    <location>
        <begin position="213"/>
        <end position="235"/>
    </location>
</feature>
<dbReference type="GO" id="GO:0005737">
    <property type="term" value="C:cytoplasm"/>
    <property type="evidence" value="ECO:0007669"/>
    <property type="project" value="UniProtKB-SubCell"/>
</dbReference>
<dbReference type="AlphaFoldDB" id="A0A7J6DN09"/>
<keyword evidence="7" id="KW-0508">mRNA splicing</keyword>
<evidence type="ECO:0000256" key="4">
    <source>
        <dbReference type="ARBA" id="ARBA00022490"/>
    </source>
</evidence>
<evidence type="ECO:0000313" key="14">
    <source>
        <dbReference type="Proteomes" id="UP000525078"/>
    </source>
</evidence>
<keyword evidence="15" id="KW-1185">Reference proteome</keyword>
<dbReference type="InterPro" id="IPR029338">
    <property type="entry name" value="TSSC4"/>
</dbReference>
<feature type="compositionally biased region" description="Acidic residues" evidence="11">
    <location>
        <begin position="147"/>
        <end position="156"/>
    </location>
</feature>
<keyword evidence="8" id="KW-0539">Nucleus</keyword>
<comment type="subcellular location">
    <subcellularLocation>
        <location evidence="2">Cytoplasm</location>
    </subcellularLocation>
    <subcellularLocation>
        <location evidence="1">Nucleus</location>
    </subcellularLocation>
</comment>
<feature type="compositionally biased region" description="Acidic residues" evidence="11">
    <location>
        <begin position="364"/>
        <end position="380"/>
    </location>
</feature>
<dbReference type="EMBL" id="JAATIQ010000803">
    <property type="protein sequence ID" value="KAF4347494.1"/>
    <property type="molecule type" value="Genomic_DNA"/>
</dbReference>
<evidence type="ECO:0000256" key="2">
    <source>
        <dbReference type="ARBA" id="ARBA00004496"/>
    </source>
</evidence>
<evidence type="ECO:0000256" key="9">
    <source>
        <dbReference type="ARBA" id="ARBA00035304"/>
    </source>
</evidence>
<evidence type="ECO:0000313" key="15">
    <source>
        <dbReference type="Proteomes" id="UP000583929"/>
    </source>
</evidence>
<evidence type="ECO:0000256" key="8">
    <source>
        <dbReference type="ARBA" id="ARBA00023242"/>
    </source>
</evidence>
<evidence type="ECO:0000256" key="1">
    <source>
        <dbReference type="ARBA" id="ARBA00004123"/>
    </source>
</evidence>
<name>A0A7J6DN09_CANSA</name>
<comment type="similarity">
    <text evidence="3">Belongs to the TSSC4 family.</text>
</comment>
<evidence type="ECO:0000313" key="12">
    <source>
        <dbReference type="EMBL" id="KAF4347494.1"/>
    </source>
</evidence>
<sequence>MEEEDSFKLRVNKIFGSLNTSSSSASSTAFAATTPSSTLNSLWCLTDEEIVRREWNRDKDTPEHPEPVSNSIPNHDHTTELENDLEDLDDEEEEVEDKSLSIINSTKPDDYNDEEWEVKSGIGLDCTLDYEEEEDEYDKVAVGGDEKPEDIDDYGIDIDSGNVLPTSIKQVPKDPRANHLAAKLRIKEDAEAAKNINQVDTESNVSNPKSILKRKENQVDSKSHKRVRFDPECKDNGNGNGGDTDTVQGEDFGFGVPDFLRNPSKYTHYTFDDSSSNLNDEESNKQAYMDFFNLVKKKSSSGSDDLDEKAAFESFGSVTFIPRKKSGDTNAMVDSCTELVQQVGIGKDVSSLAAVRPIAAVEFEESDVCAMEEDEPDESMEDRKKSNNSPKPGRQYRMKARSDSDD</sequence>
<proteinExistence type="inferred from homology"/>
<feature type="region of interest" description="Disordered" evidence="11">
    <location>
        <begin position="54"/>
        <end position="116"/>
    </location>
</feature>
<evidence type="ECO:0000256" key="11">
    <source>
        <dbReference type="SAM" id="MobiDB-lite"/>
    </source>
</evidence>
<dbReference type="EMBL" id="JAATIP010000044">
    <property type="protein sequence ID" value="KAF4385663.1"/>
    <property type="molecule type" value="Genomic_DNA"/>
</dbReference>
<accession>A0A7J6DN09</accession>